<dbReference type="Gene3D" id="3.20.200.10">
    <property type="entry name" value="MHCK/EF2 kinase"/>
    <property type="match status" value="1"/>
</dbReference>
<dbReference type="EMBL" id="GG738905">
    <property type="protein sequence ID" value="EFC38701.1"/>
    <property type="molecule type" value="Genomic_DNA"/>
</dbReference>
<dbReference type="InterPro" id="IPR011009">
    <property type="entry name" value="Kinase-like_dom_sf"/>
</dbReference>
<keyword evidence="3" id="KW-0418">Kinase</keyword>
<dbReference type="InterPro" id="IPR004166">
    <property type="entry name" value="a-kinase_dom"/>
</dbReference>
<protein>
    <submittedName>
        <fullName evidence="6">Predicted protein</fullName>
    </submittedName>
</protein>
<evidence type="ECO:0000256" key="2">
    <source>
        <dbReference type="ARBA" id="ARBA00022679"/>
    </source>
</evidence>
<dbReference type="PROSITE" id="PS51158">
    <property type="entry name" value="ALPHA_KINASE"/>
    <property type="match status" value="1"/>
</dbReference>
<keyword evidence="2" id="KW-0808">Transferase</keyword>
<dbReference type="AlphaFoldDB" id="D2VWW9"/>
<dbReference type="SUPFAM" id="SSF56112">
    <property type="entry name" value="Protein kinase-like (PK-like)"/>
    <property type="match status" value="1"/>
</dbReference>
<evidence type="ECO:0000256" key="3">
    <source>
        <dbReference type="ARBA" id="ARBA00022777"/>
    </source>
</evidence>
<feature type="compositionally biased region" description="Polar residues" evidence="4">
    <location>
        <begin position="485"/>
        <end position="513"/>
    </location>
</feature>
<evidence type="ECO:0000256" key="1">
    <source>
        <dbReference type="ARBA" id="ARBA00022527"/>
    </source>
</evidence>
<accession>D2VWW9</accession>
<dbReference type="GO" id="GO:0004674">
    <property type="term" value="F:protein serine/threonine kinase activity"/>
    <property type="evidence" value="ECO:0007669"/>
    <property type="project" value="UniProtKB-KW"/>
</dbReference>
<feature type="compositionally biased region" description="Basic and acidic residues" evidence="4">
    <location>
        <begin position="457"/>
        <end position="479"/>
    </location>
</feature>
<dbReference type="Proteomes" id="UP000006671">
    <property type="component" value="Unassembled WGS sequence"/>
</dbReference>
<name>D2VWW9_NAEGR</name>
<proteinExistence type="predicted"/>
<evidence type="ECO:0000313" key="6">
    <source>
        <dbReference type="EMBL" id="EFC38701.1"/>
    </source>
</evidence>
<dbReference type="VEuPathDB" id="AmoebaDB:NAEGRDRAFT_73532"/>
<dbReference type="GO" id="GO:0005524">
    <property type="term" value="F:ATP binding"/>
    <property type="evidence" value="ECO:0007669"/>
    <property type="project" value="InterPro"/>
</dbReference>
<keyword evidence="1" id="KW-0723">Serine/threonine-protein kinase</keyword>
<dbReference type="InParanoid" id="D2VWW9"/>
<dbReference type="GeneID" id="8858594"/>
<feature type="region of interest" description="Disordered" evidence="4">
    <location>
        <begin position="457"/>
        <end position="513"/>
    </location>
</feature>
<gene>
    <name evidence="6" type="ORF">NAEGRDRAFT_73532</name>
</gene>
<keyword evidence="7" id="KW-1185">Reference proteome</keyword>
<sequence length="705" mass="80751">MTDPAISSVGQLYGETDTGEEGFKDFFEAHYCNELCLKLGLKHPNGDLYMEHPSLPKTISNTIDHVDFCSGYCCGNYIEYKIGEKTPDGTLFCNKCNQRNSITEKKVCKKKGCSLKFEIERWYWVSTGKHPPTKCHLHRGTIASELRDWKKNKTLPNGALFTQEEMQNQLDKDPDLKKQFEKSIIQEKKPDLFNTVVISNLPARTNSMDIFNMLPPFFTNRNQKVKVTELEVPSTFSIEFENEPIALEAYQILGSYIHRRRLIVCRPLQHKHESVKLDKSSINIQLSKYPNVKCSDILQYFKDSNYKIQDKYYEENKFANFTFSDPSIAPTLVSKGLSIDGTLVKVVYKKEKPITKQDVPLKNFKEKKIEIDENVDKTSVHIKWRPKNPSESVQLQEIDLLKLLNQSDIFKKKFNSAKSFMQITFKSEQSAALLIKNGLKLPNFKFTINFKKIQENERSNDCNEKRVQSEAKSKKEKQYPKVVANSLTPTSDSTTKNLKSNISTSNNQSPKQQNISKMQNLMFVFDINTLLKIGNLRNLLGQFLENHIQFCVPDIKLDEMNEDTFAVQNLVDEFKEINVQVPDESNNLTLRTLKVTKKVSDNYPNRNVMLVTDDKELKANADKFRLNVINSSAMNQLIRQSSVNNSVPKPIPSISNPSQKSTTIPTTNTVETIIIEPSNQRTTNTPVPVPVLQSMTKLISHGKRK</sequence>
<evidence type="ECO:0000313" key="7">
    <source>
        <dbReference type="Proteomes" id="UP000006671"/>
    </source>
</evidence>
<evidence type="ECO:0000256" key="4">
    <source>
        <dbReference type="SAM" id="MobiDB-lite"/>
    </source>
</evidence>
<dbReference type="OrthoDB" id="301415at2759"/>
<organism evidence="7">
    <name type="scientific">Naegleria gruberi</name>
    <name type="common">Amoeba</name>
    <dbReference type="NCBI Taxonomy" id="5762"/>
    <lineage>
        <taxon>Eukaryota</taxon>
        <taxon>Discoba</taxon>
        <taxon>Heterolobosea</taxon>
        <taxon>Tetramitia</taxon>
        <taxon>Eutetramitia</taxon>
        <taxon>Vahlkampfiidae</taxon>
        <taxon>Naegleria</taxon>
    </lineage>
</organism>
<feature type="domain" description="Alpha-type protein kinase" evidence="5">
    <location>
        <begin position="1"/>
        <end position="44"/>
    </location>
</feature>
<dbReference type="Pfam" id="PF02816">
    <property type="entry name" value="Alpha_kinase"/>
    <property type="match status" value="1"/>
</dbReference>
<evidence type="ECO:0000259" key="5">
    <source>
        <dbReference type="PROSITE" id="PS51158"/>
    </source>
</evidence>
<dbReference type="KEGG" id="ngr:NAEGRDRAFT_73532"/>
<dbReference type="RefSeq" id="XP_002671445.1">
    <property type="nucleotide sequence ID" value="XM_002671399.1"/>
</dbReference>
<reference evidence="6 7" key="1">
    <citation type="journal article" date="2010" name="Cell">
        <title>The genome of Naegleria gruberi illuminates early eukaryotic versatility.</title>
        <authorList>
            <person name="Fritz-Laylin L.K."/>
            <person name="Prochnik S.E."/>
            <person name="Ginger M.L."/>
            <person name="Dacks J.B."/>
            <person name="Carpenter M.L."/>
            <person name="Field M.C."/>
            <person name="Kuo A."/>
            <person name="Paredez A."/>
            <person name="Chapman J."/>
            <person name="Pham J."/>
            <person name="Shu S."/>
            <person name="Neupane R."/>
            <person name="Cipriano M."/>
            <person name="Mancuso J."/>
            <person name="Tu H."/>
            <person name="Salamov A."/>
            <person name="Lindquist E."/>
            <person name="Shapiro H."/>
            <person name="Lucas S."/>
            <person name="Grigoriev I.V."/>
            <person name="Cande W.Z."/>
            <person name="Fulton C."/>
            <person name="Rokhsar D.S."/>
            <person name="Dawson S.C."/>
        </authorList>
    </citation>
    <scope>NUCLEOTIDE SEQUENCE [LARGE SCALE GENOMIC DNA]</scope>
    <source>
        <strain evidence="6 7">NEG-M</strain>
    </source>
</reference>